<sequence length="66" mass="7534">MLITAHRAGEPRNLLVLRLFVYGQLLGHHHRCHVVADPVLQERLFQRVTDNFDSSRIVGPAMQVCT</sequence>
<evidence type="ECO:0000313" key="1">
    <source>
        <dbReference type="EMBL" id="MFC7600315.1"/>
    </source>
</evidence>
<dbReference type="EMBL" id="JBHTEE010000001">
    <property type="protein sequence ID" value="MFC7600315.1"/>
    <property type="molecule type" value="Genomic_DNA"/>
</dbReference>
<proteinExistence type="predicted"/>
<dbReference type="Proteomes" id="UP001596514">
    <property type="component" value="Unassembled WGS sequence"/>
</dbReference>
<organism evidence="1 2">
    <name type="scientific">Streptosporangium amethystogenes subsp. fukuiense</name>
    <dbReference type="NCBI Taxonomy" id="698418"/>
    <lineage>
        <taxon>Bacteria</taxon>
        <taxon>Bacillati</taxon>
        <taxon>Actinomycetota</taxon>
        <taxon>Actinomycetes</taxon>
        <taxon>Streptosporangiales</taxon>
        <taxon>Streptosporangiaceae</taxon>
        <taxon>Streptosporangium</taxon>
    </lineage>
</organism>
<gene>
    <name evidence="1" type="ORF">ACFQVD_09410</name>
</gene>
<name>A0ABW2SVL5_9ACTN</name>
<protein>
    <recommendedName>
        <fullName evidence="3">Secreted protein</fullName>
    </recommendedName>
</protein>
<dbReference type="RefSeq" id="WP_343964199.1">
    <property type="nucleotide sequence ID" value="NZ_BAAAGK010000022.1"/>
</dbReference>
<evidence type="ECO:0000313" key="2">
    <source>
        <dbReference type="Proteomes" id="UP001596514"/>
    </source>
</evidence>
<comment type="caution">
    <text evidence="1">The sequence shown here is derived from an EMBL/GenBank/DDBJ whole genome shotgun (WGS) entry which is preliminary data.</text>
</comment>
<accession>A0ABW2SVL5</accession>
<evidence type="ECO:0008006" key="3">
    <source>
        <dbReference type="Google" id="ProtNLM"/>
    </source>
</evidence>
<keyword evidence="2" id="KW-1185">Reference proteome</keyword>
<reference evidence="2" key="1">
    <citation type="journal article" date="2019" name="Int. J. Syst. Evol. Microbiol.">
        <title>The Global Catalogue of Microorganisms (GCM) 10K type strain sequencing project: providing services to taxonomists for standard genome sequencing and annotation.</title>
        <authorList>
            <consortium name="The Broad Institute Genomics Platform"/>
            <consortium name="The Broad Institute Genome Sequencing Center for Infectious Disease"/>
            <person name="Wu L."/>
            <person name="Ma J."/>
        </authorList>
    </citation>
    <scope>NUCLEOTIDE SEQUENCE [LARGE SCALE GENOMIC DNA]</scope>
    <source>
        <strain evidence="2">JCM 10083</strain>
    </source>
</reference>